<protein>
    <submittedName>
        <fullName evidence="1">Uncharacterized protein</fullName>
    </submittedName>
</protein>
<evidence type="ECO:0000313" key="2">
    <source>
        <dbReference type="Proteomes" id="UP000199659"/>
    </source>
</evidence>
<dbReference type="AlphaFoldDB" id="A0A1I6J0I2"/>
<dbReference type="Pfam" id="PF19640">
    <property type="entry name" value="DUF6143"/>
    <property type="match status" value="1"/>
</dbReference>
<dbReference type="InterPro" id="IPR046141">
    <property type="entry name" value="DUF6143"/>
</dbReference>
<accession>A0A1I6J0I2</accession>
<dbReference type="STRING" id="37658.SAMN05661086_01322"/>
<keyword evidence="2" id="KW-1185">Reference proteome</keyword>
<reference evidence="1 2" key="1">
    <citation type="submission" date="2016-10" db="EMBL/GenBank/DDBJ databases">
        <authorList>
            <person name="de Groot N.N."/>
        </authorList>
    </citation>
    <scope>NUCLEOTIDE SEQUENCE [LARGE SCALE GENOMIC DNA]</scope>
    <source>
        <strain evidence="1 2">743A</strain>
    </source>
</reference>
<dbReference type="RefSeq" id="WP_092559903.1">
    <property type="nucleotide sequence ID" value="NZ_FOYZ01000004.1"/>
</dbReference>
<gene>
    <name evidence="1" type="ORF">SAMN05661086_01322</name>
</gene>
<proteinExistence type="predicted"/>
<name>A0A1I6J0I2_9FIRM</name>
<organism evidence="1 2">
    <name type="scientific">Anaeromicropila populeti</name>
    <dbReference type="NCBI Taxonomy" id="37658"/>
    <lineage>
        <taxon>Bacteria</taxon>
        <taxon>Bacillati</taxon>
        <taxon>Bacillota</taxon>
        <taxon>Clostridia</taxon>
        <taxon>Lachnospirales</taxon>
        <taxon>Lachnospiraceae</taxon>
        <taxon>Anaeromicropila</taxon>
    </lineage>
</organism>
<dbReference type="EMBL" id="FOYZ01000004">
    <property type="protein sequence ID" value="SFR72525.1"/>
    <property type="molecule type" value="Genomic_DNA"/>
</dbReference>
<dbReference type="Proteomes" id="UP000199659">
    <property type="component" value="Unassembled WGS sequence"/>
</dbReference>
<sequence>MYNQYCNMAETVDIPIELYKSQQGKYFVGYADNLKFGNGTSAWARLYNPCDSGVNLHVNVWTVSDISTAPFQAQFWFNAVPSGTIQKSAMVTASNTAIQPIPRPEVKIQSASYVTEEPKGGTKAFIRSGQPQTTLVDTENGKFIFPPGGSFLIYLTLEETGSQAASGRVAFGWWEERICN</sequence>
<evidence type="ECO:0000313" key="1">
    <source>
        <dbReference type="EMBL" id="SFR72525.1"/>
    </source>
</evidence>
<dbReference type="OrthoDB" id="2858798at2"/>